<dbReference type="InterPro" id="IPR006311">
    <property type="entry name" value="TAT_signal"/>
</dbReference>
<evidence type="ECO:0000313" key="3">
    <source>
        <dbReference type="Proteomes" id="UP001262410"/>
    </source>
</evidence>
<comment type="caution">
    <text evidence="2">The sequence shown here is derived from an EMBL/GenBank/DDBJ whole genome shotgun (WGS) entry which is preliminary data.</text>
</comment>
<keyword evidence="1" id="KW-0732">Signal</keyword>
<dbReference type="PROSITE" id="PS51257">
    <property type="entry name" value="PROKAR_LIPOPROTEIN"/>
    <property type="match status" value="1"/>
</dbReference>
<reference evidence="2 3" key="1">
    <citation type="submission" date="2023-07" db="EMBL/GenBank/DDBJ databases">
        <title>Sorghum-associated microbial communities from plants grown in Nebraska, USA.</title>
        <authorList>
            <person name="Schachtman D."/>
        </authorList>
    </citation>
    <scope>NUCLEOTIDE SEQUENCE [LARGE SCALE GENOMIC DNA]</scope>
    <source>
        <strain evidence="2 3">584</strain>
    </source>
</reference>
<feature type="chain" id="PRO_5045294204" description="Lipoprotein" evidence="1">
    <location>
        <begin position="25"/>
        <end position="194"/>
    </location>
</feature>
<sequence length="194" mass="20218">MPHLTRRSLLAGAALLLAACSGPADLTPLQPVNFAGRAPIRLNVARVDTVDQSAAGAAGFGATLAQSPAAAIRNWGAARLQAAGRAGTARLVIQQASLTQERLATQGGLTSLFNDQPAQKLTLHLVARLEIGPVGTYTGGYTDVKVERSTTLTDGSSAADQAQATSGLVRDGMDDFDRQFEANIRQYLAPLLLP</sequence>
<dbReference type="PROSITE" id="PS51318">
    <property type="entry name" value="TAT"/>
    <property type="match status" value="1"/>
</dbReference>
<evidence type="ECO:0008006" key="4">
    <source>
        <dbReference type="Google" id="ProtNLM"/>
    </source>
</evidence>
<name>A0ABU1JTS0_9PROT</name>
<proteinExistence type="predicted"/>
<dbReference type="EMBL" id="JAVDPW010000008">
    <property type="protein sequence ID" value="MDR6292007.1"/>
    <property type="molecule type" value="Genomic_DNA"/>
</dbReference>
<organism evidence="2 3">
    <name type="scientific">Inquilinus ginsengisoli</name>
    <dbReference type="NCBI Taxonomy" id="363840"/>
    <lineage>
        <taxon>Bacteria</taxon>
        <taxon>Pseudomonadati</taxon>
        <taxon>Pseudomonadota</taxon>
        <taxon>Alphaproteobacteria</taxon>
        <taxon>Rhodospirillales</taxon>
        <taxon>Rhodospirillaceae</taxon>
        <taxon>Inquilinus</taxon>
    </lineage>
</organism>
<keyword evidence="3" id="KW-1185">Reference proteome</keyword>
<dbReference type="RefSeq" id="WP_309797720.1">
    <property type="nucleotide sequence ID" value="NZ_JAVDPW010000008.1"/>
</dbReference>
<feature type="signal peptide" evidence="1">
    <location>
        <begin position="1"/>
        <end position="24"/>
    </location>
</feature>
<accession>A0ABU1JTS0</accession>
<evidence type="ECO:0000313" key="2">
    <source>
        <dbReference type="EMBL" id="MDR6292007.1"/>
    </source>
</evidence>
<gene>
    <name evidence="2" type="ORF">E9232_004545</name>
</gene>
<dbReference type="Proteomes" id="UP001262410">
    <property type="component" value="Unassembled WGS sequence"/>
</dbReference>
<protein>
    <recommendedName>
        <fullName evidence="4">Lipoprotein</fullName>
    </recommendedName>
</protein>
<evidence type="ECO:0000256" key="1">
    <source>
        <dbReference type="SAM" id="SignalP"/>
    </source>
</evidence>